<evidence type="ECO:0000313" key="8">
    <source>
        <dbReference type="Proteomes" id="UP000463857"/>
    </source>
</evidence>
<feature type="transmembrane region" description="Helical" evidence="5">
    <location>
        <begin position="397"/>
        <end position="419"/>
    </location>
</feature>
<dbReference type="Pfam" id="PF07690">
    <property type="entry name" value="MFS_1"/>
    <property type="match status" value="1"/>
</dbReference>
<dbReference type="GO" id="GO:0061513">
    <property type="term" value="F:glucose 6-phosphate:phosphate antiporter activity"/>
    <property type="evidence" value="ECO:0007669"/>
    <property type="project" value="TreeGrafter"/>
</dbReference>
<dbReference type="GO" id="GO:0005886">
    <property type="term" value="C:plasma membrane"/>
    <property type="evidence" value="ECO:0007669"/>
    <property type="project" value="UniProtKB-SubCell"/>
</dbReference>
<keyword evidence="4 5" id="KW-0472">Membrane</keyword>
<dbReference type="GO" id="GO:0035435">
    <property type="term" value="P:phosphate ion transmembrane transport"/>
    <property type="evidence" value="ECO:0007669"/>
    <property type="project" value="TreeGrafter"/>
</dbReference>
<dbReference type="OrthoDB" id="3761592at2"/>
<name>A0A7L4YPS6_9ACTN</name>
<feature type="transmembrane region" description="Helical" evidence="5">
    <location>
        <begin position="176"/>
        <end position="197"/>
    </location>
</feature>
<feature type="domain" description="Major facilitator superfamily (MFS) profile" evidence="6">
    <location>
        <begin position="20"/>
        <end position="423"/>
    </location>
</feature>
<dbReference type="InParanoid" id="A0A7L4YPS6"/>
<evidence type="ECO:0000256" key="5">
    <source>
        <dbReference type="SAM" id="Phobius"/>
    </source>
</evidence>
<proteinExistence type="predicted"/>
<dbReference type="KEGG" id="eke:EK0264_09830"/>
<comment type="subcellular location">
    <subcellularLocation>
        <location evidence="1">Cell membrane</location>
        <topology evidence="1">Multi-pass membrane protein</topology>
    </subcellularLocation>
</comment>
<feature type="transmembrane region" description="Helical" evidence="5">
    <location>
        <begin position="367"/>
        <end position="391"/>
    </location>
</feature>
<feature type="transmembrane region" description="Helical" evidence="5">
    <location>
        <begin position="301"/>
        <end position="321"/>
    </location>
</feature>
<organism evidence="7 8">
    <name type="scientific">Epidermidibacterium keratini</name>
    <dbReference type="NCBI Taxonomy" id="1891644"/>
    <lineage>
        <taxon>Bacteria</taxon>
        <taxon>Bacillati</taxon>
        <taxon>Actinomycetota</taxon>
        <taxon>Actinomycetes</taxon>
        <taxon>Sporichthyales</taxon>
        <taxon>Sporichthyaceae</taxon>
        <taxon>Epidermidibacterium</taxon>
    </lineage>
</organism>
<evidence type="ECO:0000256" key="4">
    <source>
        <dbReference type="ARBA" id="ARBA00023136"/>
    </source>
</evidence>
<dbReference type="InterPro" id="IPR051337">
    <property type="entry name" value="OPA_Antiporter"/>
</dbReference>
<evidence type="ECO:0000256" key="3">
    <source>
        <dbReference type="ARBA" id="ARBA00022989"/>
    </source>
</evidence>
<evidence type="ECO:0000313" key="7">
    <source>
        <dbReference type="EMBL" id="QHC00557.1"/>
    </source>
</evidence>
<evidence type="ECO:0000259" key="6">
    <source>
        <dbReference type="PROSITE" id="PS50850"/>
    </source>
</evidence>
<feature type="transmembrane region" description="Helical" evidence="5">
    <location>
        <begin position="268"/>
        <end position="289"/>
    </location>
</feature>
<gene>
    <name evidence="7" type="ORF">EK0264_09830</name>
</gene>
<feature type="transmembrane region" description="Helical" evidence="5">
    <location>
        <begin position="144"/>
        <end position="170"/>
    </location>
</feature>
<accession>A0A7L4YPS6</accession>
<evidence type="ECO:0000256" key="1">
    <source>
        <dbReference type="ARBA" id="ARBA00004651"/>
    </source>
</evidence>
<dbReference type="SUPFAM" id="SSF103473">
    <property type="entry name" value="MFS general substrate transporter"/>
    <property type="match status" value="1"/>
</dbReference>
<feature type="transmembrane region" description="Helical" evidence="5">
    <location>
        <begin position="235"/>
        <end position="256"/>
    </location>
</feature>
<sequence length="450" mass="48960">MAFTWARELDEYPTGAKRRKYLAMAVLASLICSYEAAIAPVVPLLLEDLQMELTTYGLIAAVSLLAGACAGLISGPLSDRIGRVRILIPLMAFTAFLAFTMVFVNSPTSLAIVRFILAFVDGLAVAVTAPLVRDFSPRMGRAQAMGFWAWGPVGANFISAGIAALTLPLFNNAWHSQFIIIGVLSLIASIVIALNIADLSPRLRAEVLQTEAKVIEDASDEKPAKASTLLKSPVVWAHTVGISFWLLLYLTVTAFGQTMIVQTFGKTAAEASFIMSMFWVLNVFALVFTGRLSDRLQLRRIFTLVFTIVSLVLVVIFAFMMGNPNTSTAVLAVTGALIGGTMGAAYSPWMALYSENSEDIDPRLQGVTWGLFSFMTRFVAMLVVIVAPFVVRADDGSWQTWIIICAVCMALFLVVMLFFKGPWTRRQLTAAAEAAVEREQAPRAATRVES</sequence>
<reference evidence="7 8" key="1">
    <citation type="journal article" date="2018" name="Int. J. Syst. Evol. Microbiol.">
        <title>Epidermidibacterium keratini gen. nov., sp. nov., a member of the family Sporichthyaceae, isolated from keratin epidermis.</title>
        <authorList>
            <person name="Lee D.G."/>
            <person name="Trujillo M.E."/>
            <person name="Kang S."/>
            <person name="Nam J.J."/>
            <person name="Kim Y.J."/>
        </authorList>
    </citation>
    <scope>NUCLEOTIDE SEQUENCE [LARGE SCALE GENOMIC DNA]</scope>
    <source>
        <strain evidence="7 8">EPI-7</strain>
    </source>
</reference>
<keyword evidence="8" id="KW-1185">Reference proteome</keyword>
<dbReference type="AlphaFoldDB" id="A0A7L4YPS6"/>
<dbReference type="InterPro" id="IPR036259">
    <property type="entry name" value="MFS_trans_sf"/>
</dbReference>
<evidence type="ECO:0000256" key="2">
    <source>
        <dbReference type="ARBA" id="ARBA00022692"/>
    </source>
</evidence>
<dbReference type="PANTHER" id="PTHR43826">
    <property type="entry name" value="GLUCOSE-6-PHOSPHATE EXCHANGER SLC37A4"/>
    <property type="match status" value="1"/>
</dbReference>
<dbReference type="Proteomes" id="UP000463857">
    <property type="component" value="Chromosome"/>
</dbReference>
<feature type="transmembrane region" description="Helical" evidence="5">
    <location>
        <begin position="21"/>
        <end position="42"/>
    </location>
</feature>
<dbReference type="Gene3D" id="1.20.1250.20">
    <property type="entry name" value="MFS general substrate transporter like domains"/>
    <property type="match status" value="2"/>
</dbReference>
<dbReference type="RefSeq" id="WP_159545160.1">
    <property type="nucleotide sequence ID" value="NZ_CP047156.1"/>
</dbReference>
<keyword evidence="2 5" id="KW-0812">Transmembrane</keyword>
<dbReference type="InterPro" id="IPR011701">
    <property type="entry name" value="MFS"/>
</dbReference>
<protein>
    <submittedName>
        <fullName evidence="7">MFS transporter</fullName>
    </submittedName>
</protein>
<dbReference type="PROSITE" id="PS50850">
    <property type="entry name" value="MFS"/>
    <property type="match status" value="1"/>
</dbReference>
<dbReference type="PANTHER" id="PTHR43826:SF3">
    <property type="entry name" value="GLUCOSE-6-PHOSPHATE EXCHANGER SLC37A4"/>
    <property type="match status" value="1"/>
</dbReference>
<feature type="transmembrane region" description="Helical" evidence="5">
    <location>
        <begin position="327"/>
        <end position="346"/>
    </location>
</feature>
<dbReference type="EMBL" id="CP047156">
    <property type="protein sequence ID" value="QHC00557.1"/>
    <property type="molecule type" value="Genomic_DNA"/>
</dbReference>
<feature type="transmembrane region" description="Helical" evidence="5">
    <location>
        <begin position="54"/>
        <end position="74"/>
    </location>
</feature>
<feature type="transmembrane region" description="Helical" evidence="5">
    <location>
        <begin position="110"/>
        <end position="132"/>
    </location>
</feature>
<keyword evidence="3 5" id="KW-1133">Transmembrane helix</keyword>
<feature type="transmembrane region" description="Helical" evidence="5">
    <location>
        <begin position="86"/>
        <end position="104"/>
    </location>
</feature>
<dbReference type="InterPro" id="IPR020846">
    <property type="entry name" value="MFS_dom"/>
</dbReference>